<comment type="caution">
    <text evidence="1">The sequence shown here is derived from an EMBL/GenBank/DDBJ whole genome shotgun (WGS) entry which is preliminary data.</text>
</comment>
<evidence type="ECO:0000313" key="1">
    <source>
        <dbReference type="EMBL" id="GIY15725.1"/>
    </source>
</evidence>
<dbReference type="Proteomes" id="UP001054945">
    <property type="component" value="Unassembled WGS sequence"/>
</dbReference>
<sequence>MDERCTVYSVPQYSTRSLARFQGGGDLRTKISKKPHPTWHGRMRLSLLPCRQSTIYWKTEIYQVRHHLLGVPHTSLLSGSVSRVMKRHSRIDCTESVGINTCIIDC</sequence>
<dbReference type="EMBL" id="BPLR01007273">
    <property type="protein sequence ID" value="GIY15725.1"/>
    <property type="molecule type" value="Genomic_DNA"/>
</dbReference>
<keyword evidence="2" id="KW-1185">Reference proteome</keyword>
<gene>
    <name evidence="1" type="ORF">CEXT_783041</name>
</gene>
<organism evidence="1 2">
    <name type="scientific">Caerostris extrusa</name>
    <name type="common">Bark spider</name>
    <name type="synonym">Caerostris bankana</name>
    <dbReference type="NCBI Taxonomy" id="172846"/>
    <lineage>
        <taxon>Eukaryota</taxon>
        <taxon>Metazoa</taxon>
        <taxon>Ecdysozoa</taxon>
        <taxon>Arthropoda</taxon>
        <taxon>Chelicerata</taxon>
        <taxon>Arachnida</taxon>
        <taxon>Araneae</taxon>
        <taxon>Araneomorphae</taxon>
        <taxon>Entelegynae</taxon>
        <taxon>Araneoidea</taxon>
        <taxon>Araneidae</taxon>
        <taxon>Caerostris</taxon>
    </lineage>
</organism>
<evidence type="ECO:0000313" key="2">
    <source>
        <dbReference type="Proteomes" id="UP001054945"/>
    </source>
</evidence>
<name>A0AAV4R642_CAEEX</name>
<protein>
    <submittedName>
        <fullName evidence="1">Uncharacterized protein</fullName>
    </submittedName>
</protein>
<proteinExistence type="predicted"/>
<dbReference type="AlphaFoldDB" id="A0AAV4R642"/>
<accession>A0AAV4R642</accession>
<reference evidence="1 2" key="1">
    <citation type="submission" date="2021-06" db="EMBL/GenBank/DDBJ databases">
        <title>Caerostris extrusa draft genome.</title>
        <authorList>
            <person name="Kono N."/>
            <person name="Arakawa K."/>
        </authorList>
    </citation>
    <scope>NUCLEOTIDE SEQUENCE [LARGE SCALE GENOMIC DNA]</scope>
</reference>